<evidence type="ECO:0000256" key="9">
    <source>
        <dbReference type="ARBA" id="ARBA00023065"/>
    </source>
</evidence>
<evidence type="ECO:0000259" key="17">
    <source>
        <dbReference type="Pfam" id="PF22461"/>
    </source>
</evidence>
<evidence type="ECO:0000256" key="12">
    <source>
        <dbReference type="ARBA" id="ARBA00023139"/>
    </source>
</evidence>
<dbReference type="EMBL" id="FZNY01000002">
    <property type="protein sequence ID" value="SNR76962.1"/>
    <property type="molecule type" value="Genomic_DNA"/>
</dbReference>
<evidence type="ECO:0000256" key="11">
    <source>
        <dbReference type="ARBA" id="ARBA00023136"/>
    </source>
</evidence>
<keyword evidence="4" id="KW-1134">Transmembrane beta strand</keyword>
<sequence>MSVYHRWLLKIIYCIVLVLFIVSCKAPKDIVYFQESENLEQITSGNRFIATYKPHDIISIKVSAPDAAIAIPFNAGTTSLNSESGALTTSTTAPRPSYLIDDNGMIEFPVLGELKIGGLSSAEVKDMIKEKLTEYINDPIVSVRLENFKITILGEVQNPGPFTVNNERITLIEALGLAGDLGIQGKRTNITVIREENNTQVIHKVDLTSKDVFSSPVYYLSQNDVVYVEPNASKAKSSKNSNWPRVLTSVTSVLGIIISVIAITQ</sequence>
<keyword evidence="6 15" id="KW-0812">Transmembrane</keyword>
<dbReference type="Pfam" id="PF22461">
    <property type="entry name" value="SLBB_2"/>
    <property type="match status" value="1"/>
</dbReference>
<name>A0A238Z117_9FLAO</name>
<dbReference type="Pfam" id="PF02563">
    <property type="entry name" value="Poly_export"/>
    <property type="match status" value="1"/>
</dbReference>
<dbReference type="Gene3D" id="3.30.1950.10">
    <property type="entry name" value="wza like domain"/>
    <property type="match status" value="1"/>
</dbReference>
<keyword evidence="10" id="KW-0626">Porin</keyword>
<evidence type="ECO:0000256" key="2">
    <source>
        <dbReference type="ARBA" id="ARBA00009450"/>
    </source>
</evidence>
<dbReference type="GO" id="GO:0009279">
    <property type="term" value="C:cell outer membrane"/>
    <property type="evidence" value="ECO:0007669"/>
    <property type="project" value="UniProtKB-SubCell"/>
</dbReference>
<keyword evidence="15" id="KW-1133">Transmembrane helix</keyword>
<keyword evidence="7" id="KW-0732">Signal</keyword>
<evidence type="ECO:0000256" key="8">
    <source>
        <dbReference type="ARBA" id="ARBA00023047"/>
    </source>
</evidence>
<evidence type="ECO:0000256" key="6">
    <source>
        <dbReference type="ARBA" id="ARBA00022692"/>
    </source>
</evidence>
<evidence type="ECO:0000256" key="4">
    <source>
        <dbReference type="ARBA" id="ARBA00022452"/>
    </source>
</evidence>
<dbReference type="OrthoDB" id="662756at2"/>
<keyword evidence="11 15" id="KW-0472">Membrane</keyword>
<dbReference type="InterPro" id="IPR003715">
    <property type="entry name" value="Poly_export_N"/>
</dbReference>
<dbReference type="Proteomes" id="UP000198379">
    <property type="component" value="Unassembled WGS sequence"/>
</dbReference>
<feature type="transmembrane region" description="Helical" evidence="15">
    <location>
        <begin position="6"/>
        <end position="24"/>
    </location>
</feature>
<keyword evidence="19" id="KW-1185">Reference proteome</keyword>
<feature type="domain" description="SLBB" evidence="17">
    <location>
        <begin position="149"/>
        <end position="228"/>
    </location>
</feature>
<evidence type="ECO:0000259" key="16">
    <source>
        <dbReference type="Pfam" id="PF02563"/>
    </source>
</evidence>
<reference evidence="18 19" key="1">
    <citation type="submission" date="2017-06" db="EMBL/GenBank/DDBJ databases">
        <authorList>
            <person name="Kim H.J."/>
            <person name="Triplett B.A."/>
        </authorList>
    </citation>
    <scope>NUCLEOTIDE SEQUENCE [LARGE SCALE GENOMIC DNA]</scope>
    <source>
        <strain evidence="18 19">DSM 25597</strain>
    </source>
</reference>
<dbReference type="PANTHER" id="PTHR33619">
    <property type="entry name" value="POLYSACCHARIDE EXPORT PROTEIN GFCE-RELATED"/>
    <property type="match status" value="1"/>
</dbReference>
<organism evidence="18 19">
    <name type="scientific">Dokdonia pacifica</name>
    <dbReference type="NCBI Taxonomy" id="1627892"/>
    <lineage>
        <taxon>Bacteria</taxon>
        <taxon>Pseudomonadati</taxon>
        <taxon>Bacteroidota</taxon>
        <taxon>Flavobacteriia</taxon>
        <taxon>Flavobacteriales</taxon>
        <taxon>Flavobacteriaceae</taxon>
        <taxon>Dokdonia</taxon>
    </lineage>
</organism>
<evidence type="ECO:0000256" key="5">
    <source>
        <dbReference type="ARBA" id="ARBA00022597"/>
    </source>
</evidence>
<evidence type="ECO:0000256" key="10">
    <source>
        <dbReference type="ARBA" id="ARBA00023114"/>
    </source>
</evidence>
<dbReference type="GO" id="GO:0015159">
    <property type="term" value="F:polysaccharide transmembrane transporter activity"/>
    <property type="evidence" value="ECO:0007669"/>
    <property type="project" value="InterPro"/>
</dbReference>
<evidence type="ECO:0000256" key="3">
    <source>
        <dbReference type="ARBA" id="ARBA00022448"/>
    </source>
</evidence>
<comment type="subcellular location">
    <subcellularLocation>
        <location evidence="1">Cell outer membrane</location>
        <topology evidence="1">Multi-pass membrane protein</topology>
    </subcellularLocation>
</comment>
<gene>
    <name evidence="18" type="ORF">SAMN06265376_102518</name>
</gene>
<proteinExistence type="inferred from homology"/>
<evidence type="ECO:0000313" key="19">
    <source>
        <dbReference type="Proteomes" id="UP000198379"/>
    </source>
</evidence>
<dbReference type="InterPro" id="IPR049712">
    <property type="entry name" value="Poly_export"/>
</dbReference>
<keyword evidence="8" id="KW-0625">Polysaccharide transport</keyword>
<keyword evidence="3" id="KW-0813">Transport</keyword>
<evidence type="ECO:0000256" key="15">
    <source>
        <dbReference type="SAM" id="Phobius"/>
    </source>
</evidence>
<keyword evidence="13" id="KW-0998">Cell outer membrane</keyword>
<dbReference type="PROSITE" id="PS51257">
    <property type="entry name" value="PROKAR_LIPOPROTEIN"/>
    <property type="match status" value="1"/>
</dbReference>
<keyword evidence="12" id="KW-0564">Palmitate</keyword>
<comment type="similarity">
    <text evidence="2">Belongs to the BexD/CtrA/VexA family.</text>
</comment>
<dbReference type="Gene3D" id="3.10.560.10">
    <property type="entry name" value="Outer membrane lipoprotein wza domain like"/>
    <property type="match status" value="1"/>
</dbReference>
<dbReference type="GO" id="GO:0015288">
    <property type="term" value="F:porin activity"/>
    <property type="evidence" value="ECO:0007669"/>
    <property type="project" value="UniProtKB-KW"/>
</dbReference>
<keyword evidence="14" id="KW-0449">Lipoprotein</keyword>
<evidence type="ECO:0000256" key="14">
    <source>
        <dbReference type="ARBA" id="ARBA00023288"/>
    </source>
</evidence>
<dbReference type="GO" id="GO:0006811">
    <property type="term" value="P:monoatomic ion transport"/>
    <property type="evidence" value="ECO:0007669"/>
    <property type="project" value="UniProtKB-KW"/>
</dbReference>
<evidence type="ECO:0000313" key="18">
    <source>
        <dbReference type="EMBL" id="SNR76962.1"/>
    </source>
</evidence>
<dbReference type="GO" id="GO:0046930">
    <property type="term" value="C:pore complex"/>
    <property type="evidence" value="ECO:0007669"/>
    <property type="project" value="UniProtKB-KW"/>
</dbReference>
<dbReference type="InterPro" id="IPR054765">
    <property type="entry name" value="SLBB_dom"/>
</dbReference>
<feature type="domain" description="Polysaccharide export protein N-terminal" evidence="16">
    <location>
        <begin position="54"/>
        <end position="145"/>
    </location>
</feature>
<protein>
    <submittedName>
        <fullName evidence="18">Polysaccharide export outer membrane protein</fullName>
    </submittedName>
</protein>
<keyword evidence="9" id="KW-0406">Ion transport</keyword>
<evidence type="ECO:0000256" key="7">
    <source>
        <dbReference type="ARBA" id="ARBA00022729"/>
    </source>
</evidence>
<dbReference type="AlphaFoldDB" id="A0A238Z117"/>
<keyword evidence="5" id="KW-0762">Sugar transport</keyword>
<evidence type="ECO:0000256" key="13">
    <source>
        <dbReference type="ARBA" id="ARBA00023237"/>
    </source>
</evidence>
<accession>A0A238Z117</accession>
<evidence type="ECO:0000256" key="1">
    <source>
        <dbReference type="ARBA" id="ARBA00004571"/>
    </source>
</evidence>
<dbReference type="PANTHER" id="PTHR33619:SF3">
    <property type="entry name" value="POLYSACCHARIDE EXPORT PROTEIN GFCE-RELATED"/>
    <property type="match status" value="1"/>
</dbReference>